<dbReference type="SUPFAM" id="SSF56112">
    <property type="entry name" value="Protein kinase-like (PK-like)"/>
    <property type="match status" value="1"/>
</dbReference>
<dbReference type="InterPro" id="IPR000719">
    <property type="entry name" value="Prot_kinase_dom"/>
</dbReference>
<dbReference type="Gene3D" id="1.10.510.10">
    <property type="entry name" value="Transferase(Phosphotransferase) domain 1"/>
    <property type="match status" value="1"/>
</dbReference>
<keyword evidence="1" id="KW-0547">Nucleotide-binding</keyword>
<dbReference type="Proteomes" id="UP000053820">
    <property type="component" value="Unassembled WGS sequence"/>
</dbReference>
<dbReference type="PANTHER" id="PTHR24346">
    <property type="entry name" value="MAP/MICROTUBULE AFFINITY-REGULATING KINASE"/>
    <property type="match status" value="1"/>
</dbReference>
<gene>
    <name evidence="4" type="ORF">HYDPIDRAFT_190913</name>
</gene>
<dbReference type="GO" id="GO:0004674">
    <property type="term" value="F:protein serine/threonine kinase activity"/>
    <property type="evidence" value="ECO:0007669"/>
    <property type="project" value="TreeGrafter"/>
</dbReference>
<dbReference type="AlphaFoldDB" id="A0A0C9W6W5"/>
<name>A0A0C9W6W5_9AGAM</name>
<dbReference type="EMBL" id="KN840014">
    <property type="protein sequence ID" value="KIJ58017.1"/>
    <property type="molecule type" value="Genomic_DNA"/>
</dbReference>
<evidence type="ECO:0000313" key="4">
    <source>
        <dbReference type="EMBL" id="KIJ58017.1"/>
    </source>
</evidence>
<dbReference type="OrthoDB" id="2620952at2759"/>
<dbReference type="GO" id="GO:0005737">
    <property type="term" value="C:cytoplasm"/>
    <property type="evidence" value="ECO:0007669"/>
    <property type="project" value="TreeGrafter"/>
</dbReference>
<evidence type="ECO:0000259" key="3">
    <source>
        <dbReference type="PROSITE" id="PS50011"/>
    </source>
</evidence>
<keyword evidence="2" id="KW-0067">ATP-binding</keyword>
<dbReference type="InterPro" id="IPR011009">
    <property type="entry name" value="Kinase-like_dom_sf"/>
</dbReference>
<evidence type="ECO:0000256" key="1">
    <source>
        <dbReference type="ARBA" id="ARBA00022741"/>
    </source>
</evidence>
<evidence type="ECO:0000313" key="5">
    <source>
        <dbReference type="Proteomes" id="UP000053820"/>
    </source>
</evidence>
<dbReference type="PROSITE" id="PS50011">
    <property type="entry name" value="PROTEIN_KINASE_DOM"/>
    <property type="match status" value="1"/>
</dbReference>
<accession>A0A0C9W6W5</accession>
<protein>
    <recommendedName>
        <fullName evidence="3">Protein kinase domain-containing protein</fullName>
    </recommendedName>
</protein>
<sequence>MSWKFPCFLNTINIPTFDAWRKFTPKNGFMVTSTSHSIPFLISEVIPNSNEQDRYRMLLQAVATARAGCFLMKHNSMKKFFVVAIHVTNELTAERYIVMARPGNDIVDTYRKEFILSNPDHAAGFFLEMHNLTAEIDGLSRELDTTKARTLTDISKAVSKDTIEGTEEMENEDDYLGVFESDDIQAALRDMNYELSYVPFGHCRTAIVISKIDKSTGWAKYVEEGSKEVEILQYLSAIRSPTNHTIADSRVLSLFEAVAFMHEHGVAHMDTKPSNVVIPPGGGWLSIIDFNASVRVASPTRMFKGVVRTEDYIAPEVCKGRFRPMLADLWSYGKTLQELCLRCQDLTARCTLLEISDELMHEEPAERPTMATVLERMSGFPMVEHATSLV</sequence>
<dbReference type="PANTHER" id="PTHR24346:SF30">
    <property type="entry name" value="MATERNAL EMBRYONIC LEUCINE ZIPPER KINASE"/>
    <property type="match status" value="1"/>
</dbReference>
<keyword evidence="5" id="KW-1185">Reference proteome</keyword>
<dbReference type="GO" id="GO:0035556">
    <property type="term" value="P:intracellular signal transduction"/>
    <property type="evidence" value="ECO:0007669"/>
    <property type="project" value="TreeGrafter"/>
</dbReference>
<evidence type="ECO:0000256" key="2">
    <source>
        <dbReference type="ARBA" id="ARBA00022840"/>
    </source>
</evidence>
<organism evidence="4 5">
    <name type="scientific">Hydnomerulius pinastri MD-312</name>
    <dbReference type="NCBI Taxonomy" id="994086"/>
    <lineage>
        <taxon>Eukaryota</taxon>
        <taxon>Fungi</taxon>
        <taxon>Dikarya</taxon>
        <taxon>Basidiomycota</taxon>
        <taxon>Agaricomycotina</taxon>
        <taxon>Agaricomycetes</taxon>
        <taxon>Agaricomycetidae</taxon>
        <taxon>Boletales</taxon>
        <taxon>Boletales incertae sedis</taxon>
        <taxon>Leucogyrophana</taxon>
    </lineage>
</organism>
<dbReference type="GO" id="GO:0005524">
    <property type="term" value="F:ATP binding"/>
    <property type="evidence" value="ECO:0007669"/>
    <property type="project" value="UniProtKB-KW"/>
</dbReference>
<feature type="domain" description="Protein kinase" evidence="3">
    <location>
        <begin position="59"/>
        <end position="390"/>
    </location>
</feature>
<dbReference type="HOGENOM" id="CLU_672882_0_0_1"/>
<proteinExistence type="predicted"/>
<reference evidence="4 5" key="1">
    <citation type="submission" date="2014-04" db="EMBL/GenBank/DDBJ databases">
        <title>Evolutionary Origins and Diversification of the Mycorrhizal Mutualists.</title>
        <authorList>
            <consortium name="DOE Joint Genome Institute"/>
            <consortium name="Mycorrhizal Genomics Consortium"/>
            <person name="Kohler A."/>
            <person name="Kuo A."/>
            <person name="Nagy L.G."/>
            <person name="Floudas D."/>
            <person name="Copeland A."/>
            <person name="Barry K.W."/>
            <person name="Cichocki N."/>
            <person name="Veneault-Fourrey C."/>
            <person name="LaButti K."/>
            <person name="Lindquist E.A."/>
            <person name="Lipzen A."/>
            <person name="Lundell T."/>
            <person name="Morin E."/>
            <person name="Murat C."/>
            <person name="Riley R."/>
            <person name="Ohm R."/>
            <person name="Sun H."/>
            <person name="Tunlid A."/>
            <person name="Henrissat B."/>
            <person name="Grigoriev I.V."/>
            <person name="Hibbett D.S."/>
            <person name="Martin F."/>
        </authorList>
    </citation>
    <scope>NUCLEOTIDE SEQUENCE [LARGE SCALE GENOMIC DNA]</scope>
    <source>
        <strain evidence="4 5">MD-312</strain>
    </source>
</reference>
<dbReference type="SMART" id="SM00220">
    <property type="entry name" value="S_TKc"/>
    <property type="match status" value="1"/>
</dbReference>
<dbReference type="Pfam" id="PF00069">
    <property type="entry name" value="Pkinase"/>
    <property type="match status" value="1"/>
</dbReference>